<protein>
    <submittedName>
        <fullName evidence="2">Uncharacterized protein</fullName>
    </submittedName>
</protein>
<evidence type="ECO:0000256" key="1">
    <source>
        <dbReference type="SAM" id="SignalP"/>
    </source>
</evidence>
<accession>E3BN27</accession>
<feature type="chain" id="PRO_5003166807" evidence="1">
    <location>
        <begin position="20"/>
        <end position="148"/>
    </location>
</feature>
<dbReference type="Proteomes" id="UP000002943">
    <property type="component" value="Unassembled WGS sequence"/>
</dbReference>
<reference evidence="2 3" key="1">
    <citation type="journal article" date="2012" name="Int. J. Syst. Evol. Microbiol.">
        <title>Vibrio caribbeanicus sp. nov., isolated from the marine sponge Scleritoderma cyanea.</title>
        <authorList>
            <person name="Hoffmann M."/>
            <person name="Monday S.R."/>
            <person name="Allard M.W."/>
            <person name="Strain E.A."/>
            <person name="Whittaker P."/>
            <person name="Naum M."/>
            <person name="McCarthy P.J."/>
            <person name="Lopez J.V."/>
            <person name="Fischer M."/>
            <person name="Brown E.W."/>
        </authorList>
    </citation>
    <scope>NUCLEOTIDE SEQUENCE [LARGE SCALE GENOMIC DNA]</scope>
    <source>
        <strain evidence="2 3">ATCC BAA-2122</strain>
    </source>
</reference>
<evidence type="ECO:0000313" key="3">
    <source>
        <dbReference type="Proteomes" id="UP000002943"/>
    </source>
</evidence>
<dbReference type="RefSeq" id="WP_009602537.1">
    <property type="nucleotide sequence ID" value="NZ_AEIU01000091.1"/>
</dbReference>
<sequence>MKKVMLSALVALVIGLAIQGQEVDQHTLAPEFVEANSALMRLSNKTGDTFFEITESSDGELSALIKTYGMRRILFHQSPINTSVRYSFKAWFDWLTPYRYYKFSSTCYTEEDQVESIKAAIENNTEDYYHFCQKMDRKNWFYCQSQPN</sequence>
<keyword evidence="1" id="KW-0732">Signal</keyword>
<feature type="signal peptide" evidence="1">
    <location>
        <begin position="1"/>
        <end position="19"/>
    </location>
</feature>
<proteinExistence type="predicted"/>
<dbReference type="AlphaFoldDB" id="E3BN27"/>
<dbReference type="EMBL" id="AEIU01000091">
    <property type="protein sequence ID" value="EFP95653.1"/>
    <property type="molecule type" value="Genomic_DNA"/>
</dbReference>
<name>E3BN27_9VIBR</name>
<keyword evidence="3" id="KW-1185">Reference proteome</keyword>
<dbReference type="STRING" id="796620.VIBC2010_11206"/>
<evidence type="ECO:0000313" key="2">
    <source>
        <dbReference type="EMBL" id="EFP95653.1"/>
    </source>
</evidence>
<gene>
    <name evidence="2" type="ORF">VIBC2010_11206</name>
</gene>
<dbReference type="OrthoDB" id="5910829at2"/>
<comment type="caution">
    <text evidence="2">The sequence shown here is derived from an EMBL/GenBank/DDBJ whole genome shotgun (WGS) entry which is preliminary data.</text>
</comment>
<organism evidence="2 3">
    <name type="scientific">Vibrio caribbeanicus ATCC BAA-2122</name>
    <dbReference type="NCBI Taxonomy" id="796620"/>
    <lineage>
        <taxon>Bacteria</taxon>
        <taxon>Pseudomonadati</taxon>
        <taxon>Pseudomonadota</taxon>
        <taxon>Gammaproteobacteria</taxon>
        <taxon>Vibrionales</taxon>
        <taxon>Vibrionaceae</taxon>
        <taxon>Vibrio</taxon>
    </lineage>
</organism>